<dbReference type="InterPro" id="IPR039777">
    <property type="entry name" value="IFRD"/>
</dbReference>
<organism evidence="5">
    <name type="scientific">Phallusia mammillata</name>
    <dbReference type="NCBI Taxonomy" id="59560"/>
    <lineage>
        <taxon>Eukaryota</taxon>
        <taxon>Metazoa</taxon>
        <taxon>Chordata</taxon>
        <taxon>Tunicata</taxon>
        <taxon>Ascidiacea</taxon>
        <taxon>Phlebobranchia</taxon>
        <taxon>Ascidiidae</taxon>
        <taxon>Phallusia</taxon>
    </lineage>
</organism>
<dbReference type="Pfam" id="PF05004">
    <property type="entry name" value="IFRD"/>
    <property type="match status" value="1"/>
</dbReference>
<feature type="compositionally biased region" description="Low complexity" evidence="2">
    <location>
        <begin position="37"/>
        <end position="47"/>
    </location>
</feature>
<dbReference type="InterPro" id="IPR006921">
    <property type="entry name" value="Interferon-rel_develop_reg_C"/>
</dbReference>
<protein>
    <submittedName>
        <fullName evidence="5">Interferon-related developmental regulator 2</fullName>
    </submittedName>
</protein>
<accession>A0A6F9DF83</accession>
<sequence length="439" mass="49136">MPKNKPKKSKGRGFKTRAEQLQAGESASQSQDEETLSDTSSVATAASDYHDDVANGENAVEGSTLEDTEIRLKEVIEGLTEKNAKHRQNCLIEIRKAFASTWLVAFLENYQETLLDYMEKCLRKGKGEEQSLAADALAVVGTQVVACGEGERLFLQFKSILLVIISDKSASTVARTNCCRTLGLLTFMAVDEVAQIYSCMSAFETVFRQSYLKGDKSVPTVSPLVSDLHMSALSAWGLLLSVVPWSKVVESAESHLSKLPELLTSNNVMLRITAGETIALFYEIYRTEDSERLVRRLLNVRDLTEDLHLLATDSSKHRAKKDRRQQRSSFRDILRAVENGDTPEDSIKFGSEILYICSWTGKRQYSAVKDTLSTGMNFHLKENPLLRDIFELGPPLLDGEAGRLNRGSHFERHLYNQAIFKARSIVRGRQRDKRVGFGV</sequence>
<feature type="domain" description="Interferon-related developmental regulator C-terminal" evidence="3">
    <location>
        <begin position="383"/>
        <end position="434"/>
    </location>
</feature>
<dbReference type="InterPro" id="IPR007701">
    <property type="entry name" value="Interferon-rel_develop_reg_N"/>
</dbReference>
<dbReference type="InterPro" id="IPR016024">
    <property type="entry name" value="ARM-type_fold"/>
</dbReference>
<proteinExistence type="evidence at transcript level"/>
<dbReference type="EMBL" id="LR785927">
    <property type="protein sequence ID" value="CAB3255266.1"/>
    <property type="molecule type" value="mRNA"/>
</dbReference>
<dbReference type="SUPFAM" id="SSF48371">
    <property type="entry name" value="ARM repeat"/>
    <property type="match status" value="1"/>
</dbReference>
<comment type="similarity">
    <text evidence="1">Belongs to the IFRD family.</text>
</comment>
<dbReference type="PANTHER" id="PTHR12354:SF1">
    <property type="entry name" value="INTERFERON-RELATED DEVELOPMENTAL REGULATOR 1"/>
    <property type="match status" value="1"/>
</dbReference>
<dbReference type="Pfam" id="PF04836">
    <property type="entry name" value="IFRD_C"/>
    <property type="match status" value="1"/>
</dbReference>
<gene>
    <name evidence="5" type="primary">Ifrd2</name>
</gene>
<evidence type="ECO:0000256" key="1">
    <source>
        <dbReference type="ARBA" id="ARBA00008828"/>
    </source>
</evidence>
<reference evidence="5" key="1">
    <citation type="submission" date="2020-04" db="EMBL/GenBank/DDBJ databases">
        <authorList>
            <person name="Neveu A P."/>
        </authorList>
    </citation>
    <scope>NUCLEOTIDE SEQUENCE</scope>
    <source>
        <tissue evidence="5">Whole embryo</tissue>
    </source>
</reference>
<evidence type="ECO:0000256" key="2">
    <source>
        <dbReference type="SAM" id="MobiDB-lite"/>
    </source>
</evidence>
<feature type="compositionally biased region" description="Basic residues" evidence="2">
    <location>
        <begin position="1"/>
        <end position="15"/>
    </location>
</feature>
<evidence type="ECO:0000259" key="3">
    <source>
        <dbReference type="Pfam" id="PF04836"/>
    </source>
</evidence>
<feature type="region of interest" description="Disordered" evidence="2">
    <location>
        <begin position="1"/>
        <end position="62"/>
    </location>
</feature>
<evidence type="ECO:0000259" key="4">
    <source>
        <dbReference type="Pfam" id="PF05004"/>
    </source>
</evidence>
<dbReference type="AlphaFoldDB" id="A0A6F9DF83"/>
<evidence type="ECO:0000313" key="5">
    <source>
        <dbReference type="EMBL" id="CAB3255266.1"/>
    </source>
</evidence>
<feature type="domain" description="Interferon-related developmental regulator N-terminal" evidence="4">
    <location>
        <begin position="40"/>
        <end position="338"/>
    </location>
</feature>
<name>A0A6F9DF83_9ASCI</name>
<dbReference type="PANTHER" id="PTHR12354">
    <property type="entry name" value="INTERFERON-RELATED DEVELOPMENTAL REGULATOR"/>
    <property type="match status" value="1"/>
</dbReference>